<sequence length="402" mass="46052">MNNAMQNATWTLAINLSKIVNANLSNISISQFAERTGFYDYPENVVTLFVSVCGIIANICSILATVHVPRDKWGTYNKLIINLALSDTLVATNVCIVHISVTLMDSNVCLIMLSTVLLNMGLTSTLFNLVLMAVDHYLAIMYALHYRRLMSNLRSNVAIVVVWVFSIIVSVFRIFLALAEKMKVSNASSDVCKNIHNNKKFKDEFAIVIFIFVVLCGLLMIYTRICLQVRRLVRQDRLQRRTELHSYKAIKTTFLILGTFALCWCPLGTYHFWIYSADKKTLREISKMTLFKVNRVLVAVMLTNTVWDPIIYAIRRSEVQIGYRRLFMKLLCRKFQDLYRSRPECTRGRFMSDAGQLSEETTNLDNTLIRGDTDNMLCKKALHSESGETIITSLEERRNCQV</sequence>
<accession>A0A9D4IZW8</accession>
<keyword evidence="6 9" id="KW-0472">Membrane</keyword>
<dbReference type="SUPFAM" id="SSF81321">
    <property type="entry name" value="Family A G protein-coupled receptor-like"/>
    <property type="match status" value="1"/>
</dbReference>
<dbReference type="PRINTS" id="PR00237">
    <property type="entry name" value="GPCRRHODOPSN"/>
</dbReference>
<keyword evidence="8" id="KW-0807">Transducer</keyword>
<dbReference type="EMBL" id="JAIWYP010000007">
    <property type="protein sequence ID" value="KAH3794571.1"/>
    <property type="molecule type" value="Genomic_DNA"/>
</dbReference>
<dbReference type="InterPro" id="IPR050569">
    <property type="entry name" value="TAAR"/>
</dbReference>
<evidence type="ECO:0000313" key="12">
    <source>
        <dbReference type="Proteomes" id="UP000828390"/>
    </source>
</evidence>
<evidence type="ECO:0000256" key="9">
    <source>
        <dbReference type="SAM" id="Phobius"/>
    </source>
</evidence>
<keyword evidence="4 9" id="KW-1133">Transmembrane helix</keyword>
<dbReference type="InterPro" id="IPR017452">
    <property type="entry name" value="GPCR_Rhodpsn_7TM"/>
</dbReference>
<evidence type="ECO:0000256" key="7">
    <source>
        <dbReference type="ARBA" id="ARBA00023170"/>
    </source>
</evidence>
<comment type="caution">
    <text evidence="11">The sequence shown here is derived from an EMBL/GenBank/DDBJ whole genome shotgun (WGS) entry which is preliminary data.</text>
</comment>
<keyword evidence="2" id="KW-1003">Cell membrane</keyword>
<evidence type="ECO:0000313" key="11">
    <source>
        <dbReference type="EMBL" id="KAH3794571.1"/>
    </source>
</evidence>
<keyword evidence="7" id="KW-0675">Receptor</keyword>
<reference evidence="11" key="2">
    <citation type="submission" date="2020-11" db="EMBL/GenBank/DDBJ databases">
        <authorList>
            <person name="McCartney M.A."/>
            <person name="Auch B."/>
            <person name="Kono T."/>
            <person name="Mallez S."/>
            <person name="Becker A."/>
            <person name="Gohl D.M."/>
            <person name="Silverstein K.A.T."/>
            <person name="Koren S."/>
            <person name="Bechman K.B."/>
            <person name="Herman A."/>
            <person name="Abrahante J.E."/>
            <person name="Garbe J."/>
        </authorList>
    </citation>
    <scope>NUCLEOTIDE SEQUENCE</scope>
    <source>
        <strain evidence="11">Duluth1</strain>
        <tissue evidence="11">Whole animal</tissue>
    </source>
</reference>
<evidence type="ECO:0000256" key="8">
    <source>
        <dbReference type="ARBA" id="ARBA00023224"/>
    </source>
</evidence>
<dbReference type="PANTHER" id="PTHR24249">
    <property type="entry name" value="HISTAMINE RECEPTOR-RELATED G-PROTEIN COUPLED RECEPTOR"/>
    <property type="match status" value="1"/>
</dbReference>
<evidence type="ECO:0000256" key="2">
    <source>
        <dbReference type="ARBA" id="ARBA00022475"/>
    </source>
</evidence>
<organism evidence="11 12">
    <name type="scientific">Dreissena polymorpha</name>
    <name type="common">Zebra mussel</name>
    <name type="synonym">Mytilus polymorpha</name>
    <dbReference type="NCBI Taxonomy" id="45954"/>
    <lineage>
        <taxon>Eukaryota</taxon>
        <taxon>Metazoa</taxon>
        <taxon>Spiralia</taxon>
        <taxon>Lophotrochozoa</taxon>
        <taxon>Mollusca</taxon>
        <taxon>Bivalvia</taxon>
        <taxon>Autobranchia</taxon>
        <taxon>Heteroconchia</taxon>
        <taxon>Euheterodonta</taxon>
        <taxon>Imparidentia</taxon>
        <taxon>Neoheterodontei</taxon>
        <taxon>Myida</taxon>
        <taxon>Dreissenoidea</taxon>
        <taxon>Dreissenidae</taxon>
        <taxon>Dreissena</taxon>
    </lineage>
</organism>
<evidence type="ECO:0000256" key="6">
    <source>
        <dbReference type="ARBA" id="ARBA00023136"/>
    </source>
</evidence>
<dbReference type="PANTHER" id="PTHR24249:SF372">
    <property type="entry name" value="G-PROTEIN COUPLED RECEPTORS FAMILY 1 PROFILE DOMAIN-CONTAINING PROTEIN"/>
    <property type="match status" value="1"/>
</dbReference>
<dbReference type="Proteomes" id="UP000828390">
    <property type="component" value="Unassembled WGS sequence"/>
</dbReference>
<evidence type="ECO:0000259" key="10">
    <source>
        <dbReference type="PROSITE" id="PS50262"/>
    </source>
</evidence>
<evidence type="ECO:0000256" key="3">
    <source>
        <dbReference type="ARBA" id="ARBA00022692"/>
    </source>
</evidence>
<feature type="domain" description="G-protein coupled receptors family 1 profile" evidence="10">
    <location>
        <begin position="57"/>
        <end position="312"/>
    </location>
</feature>
<dbReference type="GO" id="GO:0005886">
    <property type="term" value="C:plasma membrane"/>
    <property type="evidence" value="ECO:0007669"/>
    <property type="project" value="UniProtKB-SubCell"/>
</dbReference>
<dbReference type="GO" id="GO:0004930">
    <property type="term" value="F:G protein-coupled receptor activity"/>
    <property type="evidence" value="ECO:0007669"/>
    <property type="project" value="UniProtKB-KW"/>
</dbReference>
<dbReference type="CDD" id="cd00637">
    <property type="entry name" value="7tm_classA_rhodopsin-like"/>
    <property type="match status" value="1"/>
</dbReference>
<proteinExistence type="predicted"/>
<feature type="transmembrane region" description="Helical" evidence="9">
    <location>
        <begin position="248"/>
        <end position="273"/>
    </location>
</feature>
<feature type="transmembrane region" description="Helical" evidence="9">
    <location>
        <begin position="121"/>
        <end position="144"/>
    </location>
</feature>
<feature type="transmembrane region" description="Helical" evidence="9">
    <location>
        <begin position="293"/>
        <end position="314"/>
    </location>
</feature>
<dbReference type="Pfam" id="PF00001">
    <property type="entry name" value="7tm_1"/>
    <property type="match status" value="1"/>
</dbReference>
<name>A0A9D4IZW8_DREPO</name>
<keyword evidence="3 9" id="KW-0812">Transmembrane</keyword>
<reference evidence="11" key="1">
    <citation type="journal article" date="2019" name="bioRxiv">
        <title>The Genome of the Zebra Mussel, Dreissena polymorpha: A Resource for Invasive Species Research.</title>
        <authorList>
            <person name="McCartney M.A."/>
            <person name="Auch B."/>
            <person name="Kono T."/>
            <person name="Mallez S."/>
            <person name="Zhang Y."/>
            <person name="Obille A."/>
            <person name="Becker A."/>
            <person name="Abrahante J.E."/>
            <person name="Garbe J."/>
            <person name="Badalamenti J.P."/>
            <person name="Herman A."/>
            <person name="Mangelson H."/>
            <person name="Liachko I."/>
            <person name="Sullivan S."/>
            <person name="Sone E.D."/>
            <person name="Koren S."/>
            <person name="Silverstein K.A.T."/>
            <person name="Beckman K.B."/>
            <person name="Gohl D.M."/>
        </authorList>
    </citation>
    <scope>NUCLEOTIDE SEQUENCE</scope>
    <source>
        <strain evidence="11">Duluth1</strain>
        <tissue evidence="11">Whole animal</tissue>
    </source>
</reference>
<dbReference type="PROSITE" id="PS50262">
    <property type="entry name" value="G_PROTEIN_RECEP_F1_2"/>
    <property type="match status" value="1"/>
</dbReference>
<protein>
    <recommendedName>
        <fullName evidence="10">G-protein coupled receptors family 1 profile domain-containing protein</fullName>
    </recommendedName>
</protein>
<keyword evidence="5" id="KW-0297">G-protein coupled receptor</keyword>
<evidence type="ECO:0000256" key="5">
    <source>
        <dbReference type="ARBA" id="ARBA00023040"/>
    </source>
</evidence>
<comment type="subcellular location">
    <subcellularLocation>
        <location evidence="1">Cell membrane</location>
        <topology evidence="1">Multi-pass membrane protein</topology>
    </subcellularLocation>
</comment>
<feature type="transmembrane region" description="Helical" evidence="9">
    <location>
        <begin position="45"/>
        <end position="68"/>
    </location>
</feature>
<evidence type="ECO:0000256" key="4">
    <source>
        <dbReference type="ARBA" id="ARBA00022989"/>
    </source>
</evidence>
<dbReference type="Gene3D" id="1.20.1070.10">
    <property type="entry name" value="Rhodopsin 7-helix transmembrane proteins"/>
    <property type="match status" value="1"/>
</dbReference>
<dbReference type="InterPro" id="IPR000276">
    <property type="entry name" value="GPCR_Rhodpsn"/>
</dbReference>
<dbReference type="AlphaFoldDB" id="A0A9D4IZW8"/>
<gene>
    <name evidence="11" type="ORF">DPMN_148108</name>
</gene>
<evidence type="ECO:0000256" key="1">
    <source>
        <dbReference type="ARBA" id="ARBA00004651"/>
    </source>
</evidence>
<feature type="transmembrane region" description="Helical" evidence="9">
    <location>
        <begin position="156"/>
        <end position="179"/>
    </location>
</feature>
<feature type="transmembrane region" description="Helical" evidence="9">
    <location>
        <begin position="80"/>
        <end position="101"/>
    </location>
</feature>
<feature type="transmembrane region" description="Helical" evidence="9">
    <location>
        <begin position="205"/>
        <end position="227"/>
    </location>
</feature>
<keyword evidence="12" id="KW-1185">Reference proteome</keyword>